<dbReference type="AlphaFoldDB" id="H6N641"/>
<dbReference type="KEGG" id="mhe:MHC_01235"/>
<proteinExistence type="predicted"/>
<accession>H6N641</accession>
<gene>
    <name evidence="1" type="ordered locus">MHC_01235</name>
</gene>
<dbReference type="STRING" id="1111676.MHC_01235"/>
<reference evidence="1 2" key="1">
    <citation type="journal article" date="2012" name="J. Bacteriol.">
        <title>Complete genome sequence of Mycoplasma haemocanis strain Illinois.</title>
        <authorList>
            <person name="do Nascimento N.C."/>
            <person name="Guimaraes A.M."/>
            <person name="Santos A.P."/>
            <person name="Sanmiguel P.J."/>
            <person name="Messick J.B."/>
        </authorList>
    </citation>
    <scope>NUCLEOTIDE SEQUENCE [LARGE SCALE GENOMIC DNA]</scope>
    <source>
        <strain evidence="1 2">Illinois</strain>
    </source>
</reference>
<dbReference type="OrthoDB" id="9825291at2"/>
<dbReference type="HOGENOM" id="CLU_098620_0_0_14"/>
<sequence>MTPAIKITSAVVVGATSAGGVYFGTDLFKSSNTPRKETIVSLLKSANPERRLITATDLSDSHWKTTWKLYRERSKNVEKDIWGLNGWSKPVGDVQLENTIQSFIDSCSSKKDLDVFDVNDDLYKQVLDFCTRETLVKDLVSETLGKTSLVGVEDSEGWNNAWKSYKDSHNGKSGKDTWELTDWEQEKSKTGAPQTFKDECKKKLETKTGDKKHVDYANFIGWCTK</sequence>
<organism evidence="1 2">
    <name type="scientific">Mycoplasma haemocanis (strain Illinois)</name>
    <dbReference type="NCBI Taxonomy" id="1111676"/>
    <lineage>
        <taxon>Bacteria</taxon>
        <taxon>Bacillati</taxon>
        <taxon>Mycoplasmatota</taxon>
        <taxon>Mollicutes</taxon>
        <taxon>Mycoplasmataceae</taxon>
        <taxon>Mycoplasma</taxon>
    </lineage>
</organism>
<protein>
    <submittedName>
        <fullName evidence="1">Uncharacterized protein</fullName>
    </submittedName>
</protein>
<name>H6N641_MYCHN</name>
<dbReference type="EMBL" id="CP003199">
    <property type="protein sequence ID" value="AEW45113.1"/>
    <property type="molecule type" value="Genomic_DNA"/>
</dbReference>
<dbReference type="Proteomes" id="UP000009135">
    <property type="component" value="Chromosome"/>
</dbReference>
<keyword evidence="2" id="KW-1185">Reference proteome</keyword>
<evidence type="ECO:0000313" key="1">
    <source>
        <dbReference type="EMBL" id="AEW45113.1"/>
    </source>
</evidence>
<evidence type="ECO:0000313" key="2">
    <source>
        <dbReference type="Proteomes" id="UP000009135"/>
    </source>
</evidence>